<comment type="caution">
    <text evidence="3">The sequence shown here is derived from an EMBL/GenBank/DDBJ whole genome shotgun (WGS) entry which is preliminary data.</text>
</comment>
<dbReference type="PANTHER" id="PTHR35848:SF6">
    <property type="entry name" value="CUPIN TYPE-2 DOMAIN-CONTAINING PROTEIN"/>
    <property type="match status" value="1"/>
</dbReference>
<proteinExistence type="predicted"/>
<evidence type="ECO:0000313" key="3">
    <source>
        <dbReference type="EMBL" id="OGI61279.1"/>
    </source>
</evidence>
<accession>A0A1F6UVA6</accession>
<evidence type="ECO:0000256" key="1">
    <source>
        <dbReference type="ARBA" id="ARBA00022723"/>
    </source>
</evidence>
<evidence type="ECO:0000259" key="2">
    <source>
        <dbReference type="Pfam" id="PF07883"/>
    </source>
</evidence>
<dbReference type="InterPro" id="IPR011051">
    <property type="entry name" value="RmlC_Cupin_sf"/>
</dbReference>
<evidence type="ECO:0000313" key="4">
    <source>
        <dbReference type="Proteomes" id="UP000179076"/>
    </source>
</evidence>
<sequence>MELIRANEAPRLENSGVASRQLLFPENSRSQRITITRVVLQPGAKNPPHRHKTSEQVWVALRGAGQLLLDEGKTLAFAAGDTVRFEDGELHGFENTGDTEFEYISVTAPPANFRAAYAADWSKTKTP</sequence>
<keyword evidence="1" id="KW-0479">Metal-binding</keyword>
<gene>
    <name evidence="3" type="ORF">A2W18_05010</name>
</gene>
<dbReference type="EMBL" id="MFSP01000203">
    <property type="protein sequence ID" value="OGI61279.1"/>
    <property type="molecule type" value="Genomic_DNA"/>
</dbReference>
<dbReference type="InterPro" id="IPR051610">
    <property type="entry name" value="GPI/OXD"/>
</dbReference>
<dbReference type="Gene3D" id="2.60.120.10">
    <property type="entry name" value="Jelly Rolls"/>
    <property type="match status" value="1"/>
</dbReference>
<protein>
    <submittedName>
        <fullName evidence="3">Cupin</fullName>
    </submittedName>
</protein>
<dbReference type="InterPro" id="IPR014710">
    <property type="entry name" value="RmlC-like_jellyroll"/>
</dbReference>
<dbReference type="CDD" id="cd02208">
    <property type="entry name" value="cupin_RmlC-like"/>
    <property type="match status" value="1"/>
</dbReference>
<feature type="domain" description="Cupin type-2" evidence="2">
    <location>
        <begin position="37"/>
        <end position="106"/>
    </location>
</feature>
<dbReference type="PANTHER" id="PTHR35848">
    <property type="entry name" value="OXALATE-BINDING PROTEIN"/>
    <property type="match status" value="1"/>
</dbReference>
<reference evidence="3 4" key="1">
    <citation type="journal article" date="2016" name="Nat. Commun.">
        <title>Thousands of microbial genomes shed light on interconnected biogeochemical processes in an aquifer system.</title>
        <authorList>
            <person name="Anantharaman K."/>
            <person name="Brown C.T."/>
            <person name="Hug L.A."/>
            <person name="Sharon I."/>
            <person name="Castelle C.J."/>
            <person name="Probst A.J."/>
            <person name="Thomas B.C."/>
            <person name="Singh A."/>
            <person name="Wilkins M.J."/>
            <person name="Karaoz U."/>
            <person name="Brodie E.L."/>
            <person name="Williams K.H."/>
            <person name="Hubbard S.S."/>
            <person name="Banfield J.F."/>
        </authorList>
    </citation>
    <scope>NUCLEOTIDE SEQUENCE [LARGE SCALE GENOMIC DNA]</scope>
</reference>
<name>A0A1F6UVA6_9PROT</name>
<dbReference type="AlphaFoldDB" id="A0A1F6UVA6"/>
<dbReference type="Proteomes" id="UP000179076">
    <property type="component" value="Unassembled WGS sequence"/>
</dbReference>
<organism evidence="3 4">
    <name type="scientific">Candidatus Muproteobacteria bacterium RBG_16_60_9</name>
    <dbReference type="NCBI Taxonomy" id="1817755"/>
    <lineage>
        <taxon>Bacteria</taxon>
        <taxon>Pseudomonadati</taxon>
        <taxon>Pseudomonadota</taxon>
        <taxon>Candidatus Muproteobacteria</taxon>
    </lineage>
</organism>
<dbReference type="GO" id="GO:0046872">
    <property type="term" value="F:metal ion binding"/>
    <property type="evidence" value="ECO:0007669"/>
    <property type="project" value="UniProtKB-KW"/>
</dbReference>
<dbReference type="InterPro" id="IPR013096">
    <property type="entry name" value="Cupin_2"/>
</dbReference>
<dbReference type="SUPFAM" id="SSF51182">
    <property type="entry name" value="RmlC-like cupins"/>
    <property type="match status" value="1"/>
</dbReference>
<dbReference type="Pfam" id="PF07883">
    <property type="entry name" value="Cupin_2"/>
    <property type="match status" value="1"/>
</dbReference>